<dbReference type="EMBL" id="MW580851">
    <property type="protein sequence ID" value="QRM16569.1"/>
    <property type="molecule type" value="Genomic_DNA"/>
</dbReference>
<dbReference type="PANTHER" id="PTHR10903:SF62">
    <property type="entry name" value="GTPASE IMAP FAMILY MEMBER 4-LIKE-RELATED"/>
    <property type="match status" value="1"/>
</dbReference>
<dbReference type="Gene3D" id="3.40.50.300">
    <property type="entry name" value="P-loop containing nucleotide triphosphate hydrolases"/>
    <property type="match status" value="1"/>
</dbReference>
<dbReference type="EC" id="3.6.5.2" evidence="7"/>
<reference evidence="7" key="4">
    <citation type="submission" date="2021-02" db="EMBL/GenBank/DDBJ databases">
        <authorList>
            <person name="Vanderplasschen A.F.C."/>
            <person name="Davison A.J."/>
        </authorList>
    </citation>
    <scope>NUCLEOTIDE SEQUENCE</scope>
    <source>
        <strain evidence="6">500138</strain>
        <strain evidence="7">DK-200249</strain>
        <strain evidence="8">DK-205223-2</strain>
        <strain evidence="9">HVA 486123</strain>
        <strain evidence="10">UK N080</strain>
    </source>
</reference>
<reference evidence="7" key="3">
    <citation type="journal article" date="2021" name="Microorganisms">
        <title>Genomes of Anguillid Herpesvirus 1 Strains Reveal Evolutionary Disparities and Low Genetic Diversity in the Genus Cyprinivirus.</title>
        <authorList>
            <person name="Donohoe O."/>
            <person name="Zhang H."/>
            <person name="Delrez N."/>
            <person name="Gao Y."/>
            <person name="Suarez N.M."/>
            <person name="Davison A.J."/>
            <person name="Vanderplasschen A."/>
        </authorList>
    </citation>
    <scope>NUCLEOTIDE SEQUENCE</scope>
    <source>
        <strain evidence="6">500138</strain>
        <strain evidence="7">DK-200249</strain>
        <strain evidence="8">DK-205223-2</strain>
        <strain evidence="9">HVA 486123</strain>
        <strain evidence="10">UK N080</strain>
    </source>
</reference>
<keyword evidence="11" id="KW-1185">Reference proteome</keyword>
<evidence type="ECO:0000256" key="3">
    <source>
        <dbReference type="SAM" id="MobiDB-lite"/>
    </source>
</evidence>
<keyword evidence="7" id="KW-0378">Hydrolase</keyword>
<evidence type="ECO:0000313" key="9">
    <source>
        <dbReference type="EMBL" id="QRM16963.1"/>
    </source>
</evidence>
<dbReference type="EMBL" id="MW580855">
    <property type="protein sequence ID" value="QRM17094.1"/>
    <property type="molecule type" value="Genomic_DNA"/>
</dbReference>
<feature type="region of interest" description="Disordered" evidence="3">
    <location>
        <begin position="153"/>
        <end position="172"/>
    </location>
</feature>
<dbReference type="GO" id="GO:0003925">
    <property type="term" value="F:G protein activity"/>
    <property type="evidence" value="ECO:0007669"/>
    <property type="project" value="UniProtKB-EC"/>
</dbReference>
<reference evidence="5 11" key="1">
    <citation type="journal article" date="2010" name="J. Gen. Virol.">
        <title>Complete genome sequence and taxonomic position of anguillid herpesvirus 1.</title>
        <authorList>
            <person name="van Beurden S.J."/>
            <person name="Bossers A."/>
            <person name="Voorbergen-Laarman M.H."/>
            <person name="Haenen O.L."/>
            <person name="Peters S."/>
            <person name="Abma-Henkens M.H."/>
            <person name="Peeters B.P."/>
            <person name="Rottier P.J."/>
            <person name="Engelsma M.Y."/>
        </authorList>
    </citation>
    <scope>NUCLEOTIDE SEQUENCE [LARGE SCALE GENOMIC DNA]</scope>
    <source>
        <strain evidence="5">500138</strain>
        <strain evidence="11">Isolate Anguilla anguilla/Netherlands/500138/1998</strain>
    </source>
</reference>
<gene>
    <name evidence="7" type="primary">ORF15</name>
    <name evidence="5" type="ORF">AngHV1_ORF15</name>
</gene>
<evidence type="ECO:0000256" key="1">
    <source>
        <dbReference type="ARBA" id="ARBA00022741"/>
    </source>
</evidence>
<dbReference type="Pfam" id="PF04548">
    <property type="entry name" value="AIG1"/>
    <property type="match status" value="1"/>
</dbReference>
<dbReference type="SUPFAM" id="SSF52540">
    <property type="entry name" value="P-loop containing nucleoside triphosphate hydrolases"/>
    <property type="match status" value="1"/>
</dbReference>
<evidence type="ECO:0000259" key="4">
    <source>
        <dbReference type="PROSITE" id="PS51720"/>
    </source>
</evidence>
<dbReference type="Proteomes" id="UP000011239">
    <property type="component" value="Segment"/>
</dbReference>
<dbReference type="EMBL" id="MW580852">
    <property type="protein sequence ID" value="QRM16702.1"/>
    <property type="molecule type" value="Genomic_DNA"/>
</dbReference>
<dbReference type="PANTHER" id="PTHR10903">
    <property type="entry name" value="GTPASE, IMAP FAMILY MEMBER-RELATED"/>
    <property type="match status" value="1"/>
</dbReference>
<accession>D2E866</accession>
<proteinExistence type="predicted"/>
<dbReference type="KEGG" id="vg:8683447"/>
<feature type="domain" description="AIG1-type G" evidence="4">
    <location>
        <begin position="1"/>
        <end position="169"/>
    </location>
</feature>
<dbReference type="EMBL" id="FJ940765">
    <property type="protein sequence ID" value="ADA57778.1"/>
    <property type="molecule type" value="Genomic_DNA"/>
</dbReference>
<evidence type="ECO:0000256" key="2">
    <source>
        <dbReference type="ARBA" id="ARBA00023134"/>
    </source>
</evidence>
<dbReference type="RefSeq" id="YP_003358154.1">
    <property type="nucleotide sequence ID" value="NC_013668.3"/>
</dbReference>
<dbReference type="InterPro" id="IPR045058">
    <property type="entry name" value="GIMA/IAN/Toc"/>
</dbReference>
<dbReference type="PROSITE" id="PS51720">
    <property type="entry name" value="G_AIG1"/>
    <property type="match status" value="1"/>
</dbReference>
<evidence type="ECO:0000313" key="6">
    <source>
        <dbReference type="EMBL" id="QRM16310.1"/>
    </source>
</evidence>
<evidence type="ECO:0000313" key="7">
    <source>
        <dbReference type="EMBL" id="QRM16569.1"/>
    </source>
</evidence>
<dbReference type="InterPro" id="IPR027417">
    <property type="entry name" value="P-loop_NTPase"/>
</dbReference>
<evidence type="ECO:0000313" key="8">
    <source>
        <dbReference type="EMBL" id="QRM16702.1"/>
    </source>
</evidence>
<evidence type="ECO:0000313" key="11">
    <source>
        <dbReference type="Proteomes" id="UP000011239"/>
    </source>
</evidence>
<dbReference type="InterPro" id="IPR006703">
    <property type="entry name" value="G_AIG1"/>
</dbReference>
<sequence length="188" mass="21252">MPTTDQCTIHRKTVNGIDTVVLDTPGWTGQDPDLQAVITDCVGQGPHAFILVLPVDRQTPQEREVVQSVARIFGEKMFNRTVLVFTFGDQLDDGAYIQDFVTSHAHLSDLATKCGDRVFVIDNKYWNGPRDPAVNNTVQTLRIWETIEELHNLTDDDGHHTPNQVQPPRPPSSLFNRVWAFFSNDLNR</sequence>
<keyword evidence="2" id="KW-0342">GTP-binding</keyword>
<name>A0A8E5EVQ4_9VIRU</name>
<evidence type="ECO:0000313" key="5">
    <source>
        <dbReference type="EMBL" id="ADA57778.1"/>
    </source>
</evidence>
<organism evidence="7">
    <name type="scientific">Anguillid herpesvirus 1</name>
    <dbReference type="NCBI Taxonomy" id="150286"/>
    <lineage>
        <taxon>Viruses</taxon>
        <taxon>Duplodnaviria</taxon>
        <taxon>Heunggongvirae</taxon>
        <taxon>Peploviricota</taxon>
        <taxon>Herviviricetes</taxon>
        <taxon>Herpesvirales</taxon>
        <taxon>Alloherpesviridae</taxon>
        <taxon>Cyvirus</taxon>
        <taxon>Cyvirus anguillidallo1</taxon>
    </lineage>
</organism>
<keyword evidence="1" id="KW-0547">Nucleotide-binding</keyword>
<reference evidence="5" key="2">
    <citation type="submission" date="2012-05" db="EMBL/GenBank/DDBJ databases">
        <authorList>
            <person name="van Beurden S.J."/>
            <person name="Gatherer D."/>
            <person name="Tuzi K."/>
            <person name="Herzyk P."/>
            <person name="Galbraith J."/>
            <person name="Peeters B.P.H."/>
            <person name="Rottier P.J.M."/>
            <person name="Engelsma M.Y."/>
            <person name="Davison A.J."/>
        </authorList>
    </citation>
    <scope>NUCLEOTIDE SEQUENCE</scope>
    <source>
        <strain evidence="5">500138</strain>
    </source>
</reference>
<dbReference type="GeneID" id="8683447"/>
<dbReference type="EMBL" id="MW580849">
    <property type="protein sequence ID" value="QRM16310.1"/>
    <property type="molecule type" value="Genomic_DNA"/>
</dbReference>
<dbReference type="EMBL" id="MW580854">
    <property type="protein sequence ID" value="QRM16963.1"/>
    <property type="molecule type" value="Genomic_DNA"/>
</dbReference>
<evidence type="ECO:0000313" key="10">
    <source>
        <dbReference type="EMBL" id="QRM17094.1"/>
    </source>
</evidence>
<dbReference type="GO" id="GO:0005525">
    <property type="term" value="F:GTP binding"/>
    <property type="evidence" value="ECO:0007669"/>
    <property type="project" value="UniProtKB-KW"/>
</dbReference>
<protein>
    <submittedName>
        <fullName evidence="7">Guanosine triphosphatase</fullName>
        <ecNumber evidence="7">3.6.5.2</ecNumber>
    </submittedName>
</protein>
<accession>A0A8E5EVQ4</accession>